<evidence type="ECO:0008006" key="4">
    <source>
        <dbReference type="Google" id="ProtNLM"/>
    </source>
</evidence>
<evidence type="ECO:0000313" key="2">
    <source>
        <dbReference type="EMBL" id="GDY70485.1"/>
    </source>
</evidence>
<dbReference type="OMA" id="DQHTTIN"/>
<evidence type="ECO:0000256" key="1">
    <source>
        <dbReference type="SAM" id="MobiDB-lite"/>
    </source>
</evidence>
<evidence type="ECO:0000313" key="3">
    <source>
        <dbReference type="Proteomes" id="UP000302139"/>
    </source>
</evidence>
<accession>A0A4D4MFD3</accession>
<protein>
    <recommendedName>
        <fullName evidence="4">Plasmid replication protein RepL domain-containing protein</fullName>
    </recommendedName>
</protein>
<feature type="compositionally biased region" description="Pro residues" evidence="1">
    <location>
        <begin position="32"/>
        <end position="41"/>
    </location>
</feature>
<proteinExistence type="predicted"/>
<gene>
    <name evidence="2" type="ORF">SAV14893_098780</name>
</gene>
<reference evidence="2 3" key="1">
    <citation type="submission" date="2019-04" db="EMBL/GenBank/DDBJ databases">
        <title>Draft genome sequences of Streptomyces avermitilis NBRC 14893.</title>
        <authorList>
            <person name="Komaki H."/>
            <person name="Tamura T."/>
            <person name="Hosoyama A."/>
        </authorList>
    </citation>
    <scope>NUCLEOTIDE SEQUENCE [LARGE SCALE GENOMIC DNA]</scope>
    <source>
        <strain evidence="2 3">NBRC 14893</strain>
    </source>
</reference>
<name>A0A4D4MFD3_STRAX</name>
<dbReference type="Proteomes" id="UP000302139">
    <property type="component" value="Unassembled WGS sequence"/>
</dbReference>
<sequence>MLPLPGPTDLEERTPAMTAQPQQQPRRRPASPGAPPPPPPSAFRAPGALRRTNVVNLPDGYRASVEPPVTSDGFLGEDFVMDSQEFLCWLSDYYRDDIVTLRLIIRMMGIQKPGGTVEATQSKLAGLLKVKQSQISRSLKDTGNLGVTAKVKAGLYQLHPRLSLRGGRVPVEPRPGMRTQGTLKVDQLSLLDAIEDNPDLPEVFRELRQLPKPAEKPLREDKARAQARAEEDGTS</sequence>
<comment type="caution">
    <text evidence="2">The sequence shown here is derived from an EMBL/GenBank/DDBJ whole genome shotgun (WGS) entry which is preliminary data.</text>
</comment>
<feature type="region of interest" description="Disordered" evidence="1">
    <location>
        <begin position="208"/>
        <end position="235"/>
    </location>
</feature>
<organism evidence="2 3">
    <name type="scientific">Streptomyces avermitilis</name>
    <dbReference type="NCBI Taxonomy" id="33903"/>
    <lineage>
        <taxon>Bacteria</taxon>
        <taxon>Bacillati</taxon>
        <taxon>Actinomycetota</taxon>
        <taxon>Actinomycetes</taxon>
        <taxon>Kitasatosporales</taxon>
        <taxon>Streptomycetaceae</taxon>
        <taxon>Streptomyces</taxon>
    </lineage>
</organism>
<dbReference type="EMBL" id="BJHX01000005">
    <property type="protein sequence ID" value="GDY70485.1"/>
    <property type="molecule type" value="Genomic_DNA"/>
</dbReference>
<feature type="region of interest" description="Disordered" evidence="1">
    <location>
        <begin position="1"/>
        <end position="46"/>
    </location>
</feature>
<dbReference type="AlphaFoldDB" id="A0A4D4MFD3"/>